<dbReference type="Pfam" id="PF00501">
    <property type="entry name" value="AMP-binding"/>
    <property type="match status" value="1"/>
</dbReference>
<dbReference type="Proteomes" id="UP001363010">
    <property type="component" value="Unassembled WGS sequence"/>
</dbReference>
<feature type="domain" description="AMP-dependent synthetase/ligase" evidence="3">
    <location>
        <begin position="4"/>
        <end position="358"/>
    </location>
</feature>
<dbReference type="InterPro" id="IPR045851">
    <property type="entry name" value="AMP-bd_C_sf"/>
</dbReference>
<evidence type="ECO:0000256" key="1">
    <source>
        <dbReference type="ARBA" id="ARBA00006432"/>
    </source>
</evidence>
<dbReference type="InterPro" id="IPR042099">
    <property type="entry name" value="ANL_N_sf"/>
</dbReference>
<evidence type="ECO:0000256" key="2">
    <source>
        <dbReference type="ARBA" id="ARBA00022598"/>
    </source>
</evidence>
<evidence type="ECO:0000259" key="3">
    <source>
        <dbReference type="Pfam" id="PF00501"/>
    </source>
</evidence>
<evidence type="ECO:0000259" key="4">
    <source>
        <dbReference type="Pfam" id="PF13193"/>
    </source>
</evidence>
<dbReference type="InterPro" id="IPR020845">
    <property type="entry name" value="AMP-binding_CS"/>
</dbReference>
<keyword evidence="6" id="KW-1185">Reference proteome</keyword>
<dbReference type="Gene3D" id="3.40.50.12780">
    <property type="entry name" value="N-terminal domain of ligase-like"/>
    <property type="match status" value="1"/>
</dbReference>
<dbReference type="Gene3D" id="3.30.300.30">
    <property type="match status" value="1"/>
</dbReference>
<evidence type="ECO:0000313" key="5">
    <source>
        <dbReference type="EMBL" id="MEJ8824491.1"/>
    </source>
</evidence>
<accession>A0ABU8W360</accession>
<dbReference type="PANTHER" id="PTHR43201">
    <property type="entry name" value="ACYL-COA SYNTHETASE"/>
    <property type="match status" value="1"/>
</dbReference>
<protein>
    <submittedName>
        <fullName evidence="5">AMP-binding protein</fullName>
    </submittedName>
</protein>
<dbReference type="Pfam" id="PF13193">
    <property type="entry name" value="AMP-binding_C"/>
    <property type="match status" value="1"/>
</dbReference>
<dbReference type="PROSITE" id="PS00455">
    <property type="entry name" value="AMP_BINDING"/>
    <property type="match status" value="1"/>
</dbReference>
<feature type="domain" description="AMP-binding enzyme C-terminal" evidence="4">
    <location>
        <begin position="412"/>
        <end position="487"/>
    </location>
</feature>
<dbReference type="InterPro" id="IPR025110">
    <property type="entry name" value="AMP-bd_C"/>
</dbReference>
<reference evidence="5 6" key="1">
    <citation type="submission" date="2024-03" db="EMBL/GenBank/DDBJ databases">
        <title>Novel species of the genus Variovorax.</title>
        <authorList>
            <person name="Liu Q."/>
            <person name="Xin Y.-H."/>
        </authorList>
    </citation>
    <scope>NUCLEOTIDE SEQUENCE [LARGE SCALE GENOMIC DNA]</scope>
    <source>
        <strain evidence="5 6">KACC 18501</strain>
    </source>
</reference>
<keyword evidence="2" id="KW-0436">Ligase</keyword>
<dbReference type="EMBL" id="JBBKZV010000014">
    <property type="protein sequence ID" value="MEJ8824491.1"/>
    <property type="molecule type" value="Genomic_DNA"/>
</dbReference>
<comment type="similarity">
    <text evidence="1">Belongs to the ATP-dependent AMP-binding enzyme family.</text>
</comment>
<proteinExistence type="inferred from homology"/>
<dbReference type="RefSeq" id="WP_340365516.1">
    <property type="nucleotide sequence ID" value="NZ_JBBKZV010000014.1"/>
</dbReference>
<organism evidence="5 6">
    <name type="scientific">Variovorax humicola</name>
    <dbReference type="NCBI Taxonomy" id="1769758"/>
    <lineage>
        <taxon>Bacteria</taxon>
        <taxon>Pseudomonadati</taxon>
        <taxon>Pseudomonadota</taxon>
        <taxon>Betaproteobacteria</taxon>
        <taxon>Burkholderiales</taxon>
        <taxon>Comamonadaceae</taxon>
        <taxon>Variovorax</taxon>
    </lineage>
</organism>
<dbReference type="PANTHER" id="PTHR43201:SF5">
    <property type="entry name" value="MEDIUM-CHAIN ACYL-COA LIGASE ACSF2, MITOCHONDRIAL"/>
    <property type="match status" value="1"/>
</dbReference>
<evidence type="ECO:0000313" key="6">
    <source>
        <dbReference type="Proteomes" id="UP001363010"/>
    </source>
</evidence>
<name>A0ABU8W360_9BURK</name>
<sequence>MRHGASPHTVQDGVTVSYMEFAQLTHRVACGLRAAGVAEGDRVAIWSRNDMRMLQAIYGAWRCGAVVVPLNARNAAEENVDLIRRFGCKVLLAQPDVVGLAELTRAAPELGLIVPFDAWSDLQPYAAWLEKQEAHFPDRYFSAEEPAAIFATSGTTGLPKGVVHTHAGLASMSMGYRNVLDISAGVRHLVVGGMTHVAGGIVYATTGLGATQYISHSTRASDILDRIERDHIDMLFVPPTLIYALLDEQLSSPSSRRDLSSLKTLIYAGSSISPARLQQAIEVFGNILVNVYSQTEVLYPITSLSKADHARIATGEEKLLRSAGKPTRTCIVGILDDQMQHVPVGERGEICTRSLSGMLSFFNSPGAVHELRSGGWHHTGDIGVMDEEGFVYIVDRKKDMIVSGGFNVYPAEVETVLSRHADVADSAVVGLPDEKWGERVAAFVVARPGMARDDATLIEHCRSALGSVKAPKEIIWRDELPRNSAGKVLKHILRKEGQTA</sequence>
<dbReference type="InterPro" id="IPR000873">
    <property type="entry name" value="AMP-dep_synth/lig_dom"/>
</dbReference>
<dbReference type="SUPFAM" id="SSF56801">
    <property type="entry name" value="Acetyl-CoA synthetase-like"/>
    <property type="match status" value="1"/>
</dbReference>
<comment type="caution">
    <text evidence="5">The sequence shown here is derived from an EMBL/GenBank/DDBJ whole genome shotgun (WGS) entry which is preliminary data.</text>
</comment>
<gene>
    <name evidence="5" type="ORF">WKW80_21035</name>
</gene>